<protein>
    <submittedName>
        <fullName evidence="2">Uncharacterized protein</fullName>
    </submittedName>
</protein>
<gene>
    <name evidence="2" type="ORF">TNCV_2179901</name>
</gene>
<keyword evidence="3" id="KW-1185">Reference proteome</keyword>
<proteinExistence type="predicted"/>
<comment type="caution">
    <text evidence="2">The sequence shown here is derived from an EMBL/GenBank/DDBJ whole genome shotgun (WGS) entry which is preliminary data.</text>
</comment>
<accession>A0A8X7B936</accession>
<organism evidence="2 3">
    <name type="scientific">Trichonephila clavipes</name>
    <name type="common">Golden silk orbweaver</name>
    <name type="synonym">Nephila clavipes</name>
    <dbReference type="NCBI Taxonomy" id="2585209"/>
    <lineage>
        <taxon>Eukaryota</taxon>
        <taxon>Metazoa</taxon>
        <taxon>Ecdysozoa</taxon>
        <taxon>Arthropoda</taxon>
        <taxon>Chelicerata</taxon>
        <taxon>Arachnida</taxon>
        <taxon>Araneae</taxon>
        <taxon>Araneomorphae</taxon>
        <taxon>Entelegynae</taxon>
        <taxon>Araneoidea</taxon>
        <taxon>Nephilidae</taxon>
        <taxon>Trichonephila</taxon>
    </lineage>
</organism>
<evidence type="ECO:0000313" key="2">
    <source>
        <dbReference type="EMBL" id="GFY22729.1"/>
    </source>
</evidence>
<evidence type="ECO:0000256" key="1">
    <source>
        <dbReference type="SAM" id="MobiDB-lite"/>
    </source>
</evidence>
<sequence>MELEKWSNSTPGGLFKKQCIQHPECFPHHICIRETNESRNNDQRFCDQMPQPSSPTKGPKKITQFPKNPEYEN</sequence>
<dbReference type="AlphaFoldDB" id="A0A8X7B936"/>
<evidence type="ECO:0000313" key="3">
    <source>
        <dbReference type="Proteomes" id="UP000887159"/>
    </source>
</evidence>
<name>A0A8X7B936_TRICX</name>
<dbReference type="Proteomes" id="UP000887159">
    <property type="component" value="Unassembled WGS sequence"/>
</dbReference>
<reference evidence="2" key="1">
    <citation type="submission" date="2020-08" db="EMBL/GenBank/DDBJ databases">
        <title>Multicomponent nature underlies the extraordinary mechanical properties of spider dragline silk.</title>
        <authorList>
            <person name="Kono N."/>
            <person name="Nakamura H."/>
            <person name="Mori M."/>
            <person name="Yoshida Y."/>
            <person name="Ohtoshi R."/>
            <person name="Malay A.D."/>
            <person name="Moran D.A.P."/>
            <person name="Tomita M."/>
            <person name="Numata K."/>
            <person name="Arakawa K."/>
        </authorList>
    </citation>
    <scope>NUCLEOTIDE SEQUENCE</scope>
</reference>
<dbReference type="EMBL" id="BMAU01021361">
    <property type="protein sequence ID" value="GFY22729.1"/>
    <property type="molecule type" value="Genomic_DNA"/>
</dbReference>
<feature type="region of interest" description="Disordered" evidence="1">
    <location>
        <begin position="37"/>
        <end position="73"/>
    </location>
</feature>